<dbReference type="InterPro" id="IPR029063">
    <property type="entry name" value="SAM-dependent_MTases_sf"/>
</dbReference>
<sequence length="95" mass="10817">MLDETDVVCGADIFFLPALFADLTTLLRLCVDYKPEIKIILAATMRNEDTWNQFLDECKNKKLKVVTLSNCLDLDEYFVYERSSILIVSVSAESS</sequence>
<gene>
    <name evidence="1" type="ORF">OKIOD_LOCUS5970</name>
</gene>
<accession>A0ABN7SBH5</accession>
<evidence type="ECO:0000313" key="2">
    <source>
        <dbReference type="Proteomes" id="UP001158576"/>
    </source>
</evidence>
<name>A0ABN7SBH5_OIKDI</name>
<reference evidence="1 2" key="1">
    <citation type="submission" date="2021-04" db="EMBL/GenBank/DDBJ databases">
        <authorList>
            <person name="Bliznina A."/>
        </authorList>
    </citation>
    <scope>NUCLEOTIDE SEQUENCE [LARGE SCALE GENOMIC DNA]</scope>
</reference>
<keyword evidence="2" id="KW-1185">Reference proteome</keyword>
<dbReference type="EMBL" id="OU015569">
    <property type="protein sequence ID" value="CAG5095949.1"/>
    <property type="molecule type" value="Genomic_DNA"/>
</dbReference>
<dbReference type="Gene3D" id="3.40.50.150">
    <property type="entry name" value="Vaccinia Virus protein VP39"/>
    <property type="match status" value="1"/>
</dbReference>
<evidence type="ECO:0000313" key="1">
    <source>
        <dbReference type="EMBL" id="CAG5095949.1"/>
    </source>
</evidence>
<protein>
    <submittedName>
        <fullName evidence="1">Oidioi.mRNA.OKI2018_I69.XSR.g14412.t1.cds</fullName>
    </submittedName>
</protein>
<proteinExistence type="predicted"/>
<dbReference type="Proteomes" id="UP001158576">
    <property type="component" value="Chromosome XSR"/>
</dbReference>
<organism evidence="1 2">
    <name type="scientific">Oikopleura dioica</name>
    <name type="common">Tunicate</name>
    <dbReference type="NCBI Taxonomy" id="34765"/>
    <lineage>
        <taxon>Eukaryota</taxon>
        <taxon>Metazoa</taxon>
        <taxon>Chordata</taxon>
        <taxon>Tunicata</taxon>
        <taxon>Appendicularia</taxon>
        <taxon>Copelata</taxon>
        <taxon>Oikopleuridae</taxon>
        <taxon>Oikopleura</taxon>
    </lineage>
</organism>